<dbReference type="OrthoDB" id="1001184at2759"/>
<feature type="region of interest" description="Disordered" evidence="1">
    <location>
        <begin position="124"/>
        <end position="238"/>
    </location>
</feature>
<comment type="caution">
    <text evidence="2">The sequence shown here is derived from an EMBL/GenBank/DDBJ whole genome shotgun (WGS) entry which is preliminary data.</text>
</comment>
<reference evidence="2 3" key="1">
    <citation type="journal article" date="2019" name="Genome Biol. Evol.">
        <title>Insights into the evolution of the New World diploid cottons (Gossypium, subgenus Houzingenia) based on genome sequencing.</title>
        <authorList>
            <person name="Grover C.E."/>
            <person name="Arick M.A. 2nd"/>
            <person name="Thrash A."/>
            <person name="Conover J.L."/>
            <person name="Sanders W.S."/>
            <person name="Peterson D.G."/>
            <person name="Frelichowski J.E."/>
            <person name="Scheffler J.A."/>
            <person name="Scheffler B.E."/>
            <person name="Wendel J.F."/>
        </authorList>
    </citation>
    <scope>NUCLEOTIDE SEQUENCE [LARGE SCALE GENOMIC DNA]</scope>
    <source>
        <strain evidence="2">5</strain>
        <tissue evidence="2">Leaf</tissue>
    </source>
</reference>
<feature type="compositionally biased region" description="Basic and acidic residues" evidence="1">
    <location>
        <begin position="180"/>
        <end position="201"/>
    </location>
</feature>
<feature type="compositionally biased region" description="Gly residues" evidence="1">
    <location>
        <begin position="134"/>
        <end position="155"/>
    </location>
</feature>
<accession>A0A7J9BU95</accession>
<dbReference type="AlphaFoldDB" id="A0A7J9BU95"/>
<feature type="compositionally biased region" description="Acidic residues" evidence="1">
    <location>
        <begin position="161"/>
        <end position="179"/>
    </location>
</feature>
<feature type="compositionally biased region" description="Basic and acidic residues" evidence="1">
    <location>
        <begin position="227"/>
        <end position="238"/>
    </location>
</feature>
<gene>
    <name evidence="2" type="ORF">Gogos_012904</name>
</gene>
<organism evidence="2 3">
    <name type="scientific">Gossypium gossypioides</name>
    <name type="common">Mexican cotton</name>
    <name type="synonym">Selera gossypioides</name>
    <dbReference type="NCBI Taxonomy" id="34282"/>
    <lineage>
        <taxon>Eukaryota</taxon>
        <taxon>Viridiplantae</taxon>
        <taxon>Streptophyta</taxon>
        <taxon>Embryophyta</taxon>
        <taxon>Tracheophyta</taxon>
        <taxon>Spermatophyta</taxon>
        <taxon>Magnoliopsida</taxon>
        <taxon>eudicotyledons</taxon>
        <taxon>Gunneridae</taxon>
        <taxon>Pentapetalae</taxon>
        <taxon>rosids</taxon>
        <taxon>malvids</taxon>
        <taxon>Malvales</taxon>
        <taxon>Malvaceae</taxon>
        <taxon>Malvoideae</taxon>
        <taxon>Gossypium</taxon>
    </lineage>
</organism>
<evidence type="ECO:0000313" key="3">
    <source>
        <dbReference type="Proteomes" id="UP000593579"/>
    </source>
</evidence>
<protein>
    <submittedName>
        <fullName evidence="2">Uncharacterized protein</fullName>
    </submittedName>
</protein>
<feature type="compositionally biased region" description="Acidic residues" evidence="1">
    <location>
        <begin position="202"/>
        <end position="211"/>
    </location>
</feature>
<keyword evidence="3" id="KW-1185">Reference proteome</keyword>
<dbReference type="Proteomes" id="UP000593579">
    <property type="component" value="Unassembled WGS sequence"/>
</dbReference>
<evidence type="ECO:0000256" key="1">
    <source>
        <dbReference type="SAM" id="MobiDB-lite"/>
    </source>
</evidence>
<dbReference type="EMBL" id="JABEZY010000006">
    <property type="protein sequence ID" value="MBA0739655.1"/>
    <property type="molecule type" value="Genomic_DNA"/>
</dbReference>
<proteinExistence type="predicted"/>
<name>A0A7J9BU95_GOSGO</name>
<evidence type="ECO:0000313" key="2">
    <source>
        <dbReference type="EMBL" id="MBA0739655.1"/>
    </source>
</evidence>
<sequence>MFVKEEYYINLYVGGKFVRDPHVSSGTLQDNLRVVWNNSITIEMLNYWVKCKEIDLYVEHEIDTTIFTADDLLLTAASVEGYVDGNQGDKGGEGVEGLNGEGVKVVGNKCGEVDAIDQGLDGLDASVKGSGDSNQGGEGVEVAGSKGGEVAGGLNSGVKEADEEEVKDESDNGDDEEELQEARKKLKEVDRKTNGKVKETVVDETENESSEEQIQAEVLEEVEGEGLNDRVSREEEGN</sequence>